<comment type="similarity">
    <text evidence="5">Belongs to the major facilitator superfamily. Phthalate permease family.</text>
</comment>
<evidence type="ECO:0000256" key="4">
    <source>
        <dbReference type="ARBA" id="ARBA00023136"/>
    </source>
</evidence>
<evidence type="ECO:0000256" key="6">
    <source>
        <dbReference type="SAM" id="Phobius"/>
    </source>
</evidence>
<dbReference type="InterPro" id="IPR011701">
    <property type="entry name" value="MFS"/>
</dbReference>
<dbReference type="PRINTS" id="PR01035">
    <property type="entry name" value="TCRTETA"/>
</dbReference>
<sequence>MFKRQYSKIVFLLFIAGAINYLDRAAFSVAMPYIKAHLGLNPVEIGFILSSFFFGYALFNFVGGYLSDRYGPGKVFAIAMVSWSLFCGLTGVAFNYVILFIIRVLFGMSEGPMGTTVNKTVSNWVPLSKRVRAVGIANAGNPLGGAIAGPIVGLIAVMWSWRISFFIMMCLGFIWTFFWLKAFTDHPRDNPHASKTEVEEYENSILDQASHDSEAQTLPLKEYLKKPMILATAMAFFAINYILYFFLTWFPSYLSMSRGLNIQQLSIASSIPWIIGSIGMALGGVACDILYKKTNNLILSRKAILVVALILSSLCLIFSAYVQSLVGAVVMMALGIFFMYLAAAAPWALVADNVSSRNVGSVGGFIHLIANTAGVIAPILTGFIVQYTGNFIAAFILTGVIGVIGALCVALFVRVSPLMESAEKSPT</sequence>
<dbReference type="PANTHER" id="PTHR11662:SF399">
    <property type="entry name" value="FI19708P1-RELATED"/>
    <property type="match status" value="1"/>
</dbReference>
<gene>
    <name evidence="8" type="ORF">EZJ58_4044</name>
</gene>
<comment type="subcellular location">
    <subcellularLocation>
        <location evidence="1">Membrane</location>
        <topology evidence="1">Multi-pass membrane protein</topology>
    </subcellularLocation>
</comment>
<keyword evidence="9" id="KW-1185">Reference proteome</keyword>
<evidence type="ECO:0000256" key="1">
    <source>
        <dbReference type="ARBA" id="ARBA00004141"/>
    </source>
</evidence>
<dbReference type="InterPro" id="IPR020846">
    <property type="entry name" value="MFS_dom"/>
</dbReference>
<dbReference type="InterPro" id="IPR036259">
    <property type="entry name" value="MFS_trans_sf"/>
</dbReference>
<dbReference type="Gene3D" id="1.20.1250.20">
    <property type="entry name" value="MFS general substrate transporter like domains"/>
    <property type="match status" value="2"/>
</dbReference>
<organism evidence="8 9">
    <name type="scientific">Sodalis ligni</name>
    <dbReference type="NCBI Taxonomy" id="2697027"/>
    <lineage>
        <taxon>Bacteria</taxon>
        <taxon>Pseudomonadati</taxon>
        <taxon>Pseudomonadota</taxon>
        <taxon>Gammaproteobacteria</taxon>
        <taxon>Enterobacterales</taxon>
        <taxon>Bruguierivoracaceae</taxon>
        <taxon>Sodalis</taxon>
    </lineage>
</organism>
<protein>
    <submittedName>
        <fullName evidence="8">ACS family hexuronate transporter-like MFS transporter</fullName>
    </submittedName>
</protein>
<feature type="transmembrane region" description="Helical" evidence="6">
    <location>
        <begin position="391"/>
        <end position="413"/>
    </location>
</feature>
<name>A0A4R1NEH9_9GAMM</name>
<dbReference type="PROSITE" id="PS50850">
    <property type="entry name" value="MFS"/>
    <property type="match status" value="1"/>
</dbReference>
<dbReference type="InterPro" id="IPR001958">
    <property type="entry name" value="Tet-R_TetA/multi-R_MdtG-like"/>
</dbReference>
<dbReference type="EMBL" id="SJOI01000001">
    <property type="protein sequence ID" value="TCL05823.1"/>
    <property type="molecule type" value="Genomic_DNA"/>
</dbReference>
<evidence type="ECO:0000256" key="2">
    <source>
        <dbReference type="ARBA" id="ARBA00022692"/>
    </source>
</evidence>
<dbReference type="Pfam" id="PF07690">
    <property type="entry name" value="MFS_1"/>
    <property type="match status" value="1"/>
</dbReference>
<evidence type="ECO:0000313" key="8">
    <source>
        <dbReference type="EMBL" id="TCL05823.1"/>
    </source>
</evidence>
<proteinExistence type="inferred from homology"/>
<dbReference type="RefSeq" id="WP_132924720.1">
    <property type="nucleotide sequence ID" value="NZ_SJOI01000001.1"/>
</dbReference>
<feature type="transmembrane region" description="Helical" evidence="6">
    <location>
        <begin position="159"/>
        <end position="180"/>
    </location>
</feature>
<keyword evidence="4 6" id="KW-0472">Membrane</keyword>
<feature type="transmembrane region" description="Helical" evidence="6">
    <location>
        <begin position="228"/>
        <end position="250"/>
    </location>
</feature>
<dbReference type="GO" id="GO:0022857">
    <property type="term" value="F:transmembrane transporter activity"/>
    <property type="evidence" value="ECO:0007669"/>
    <property type="project" value="InterPro"/>
</dbReference>
<dbReference type="AlphaFoldDB" id="A0A4R1NEH9"/>
<dbReference type="SUPFAM" id="SSF103473">
    <property type="entry name" value="MFS general substrate transporter"/>
    <property type="match status" value="1"/>
</dbReference>
<keyword evidence="3 6" id="KW-1133">Transmembrane helix</keyword>
<dbReference type="CDD" id="cd17319">
    <property type="entry name" value="MFS_ExuT_GudP_like"/>
    <property type="match status" value="1"/>
</dbReference>
<feature type="transmembrane region" description="Helical" evidence="6">
    <location>
        <begin position="44"/>
        <end position="63"/>
    </location>
</feature>
<reference evidence="8 9" key="1">
    <citation type="submission" date="2019-02" db="EMBL/GenBank/DDBJ databases">
        <title>Investigation of anaerobic lignin degradation for improved lignocellulosic biofuels.</title>
        <authorList>
            <person name="Deangelis K."/>
        </authorList>
    </citation>
    <scope>NUCLEOTIDE SEQUENCE [LARGE SCALE GENOMIC DNA]</scope>
    <source>
        <strain evidence="8 9">159R</strain>
    </source>
</reference>
<accession>A0A4R1NEH9</accession>
<evidence type="ECO:0000256" key="5">
    <source>
        <dbReference type="ARBA" id="ARBA00038514"/>
    </source>
</evidence>
<evidence type="ECO:0000259" key="7">
    <source>
        <dbReference type="PROSITE" id="PS50850"/>
    </source>
</evidence>
<comment type="caution">
    <text evidence="8">The sequence shown here is derived from an EMBL/GenBank/DDBJ whole genome shotgun (WGS) entry which is preliminary data.</text>
</comment>
<dbReference type="OrthoDB" id="8596007at2"/>
<feature type="domain" description="Major facilitator superfamily (MFS) profile" evidence="7">
    <location>
        <begin position="9"/>
        <end position="417"/>
    </location>
</feature>
<dbReference type="InterPro" id="IPR050382">
    <property type="entry name" value="MFS_Na/Anion_cotransporter"/>
</dbReference>
<evidence type="ECO:0000313" key="9">
    <source>
        <dbReference type="Proteomes" id="UP000294555"/>
    </source>
</evidence>
<feature type="transmembrane region" description="Helical" evidence="6">
    <location>
        <begin position="303"/>
        <end position="322"/>
    </location>
</feature>
<feature type="transmembrane region" description="Helical" evidence="6">
    <location>
        <begin position="75"/>
        <end position="106"/>
    </location>
</feature>
<feature type="transmembrane region" description="Helical" evidence="6">
    <location>
        <begin position="270"/>
        <end position="291"/>
    </location>
</feature>
<feature type="transmembrane region" description="Helical" evidence="6">
    <location>
        <begin position="328"/>
        <end position="350"/>
    </location>
</feature>
<evidence type="ECO:0000256" key="3">
    <source>
        <dbReference type="ARBA" id="ARBA00022989"/>
    </source>
</evidence>
<feature type="transmembrane region" description="Helical" evidence="6">
    <location>
        <begin position="362"/>
        <end position="385"/>
    </location>
</feature>
<dbReference type="Proteomes" id="UP000294555">
    <property type="component" value="Unassembled WGS sequence"/>
</dbReference>
<dbReference type="PANTHER" id="PTHR11662">
    <property type="entry name" value="SOLUTE CARRIER FAMILY 17"/>
    <property type="match status" value="1"/>
</dbReference>
<dbReference type="GO" id="GO:0016020">
    <property type="term" value="C:membrane"/>
    <property type="evidence" value="ECO:0007669"/>
    <property type="project" value="UniProtKB-SubCell"/>
</dbReference>
<keyword evidence="2 6" id="KW-0812">Transmembrane</keyword>